<evidence type="ECO:0000313" key="1">
    <source>
        <dbReference type="EMBL" id="GBN02835.1"/>
    </source>
</evidence>
<sequence>MRSDIPGLEKLPPIPKIETDIDKLIDKDRWKNSKMWKIGVSARRKAQYKEKIFKQVQELEKAVKERTVDYEFKGVKRKPEYYYQQLEEMVNSAPVDSLPERILNKVISFLKKNCTIFDEKDPVFLKELQEVKENYEEVMRAARREFILCKKSEQENFSTKFRFVFHVDGELKERIKTCKKFLTYNLYTIHPLIQEANNVCLFHIKEIIISRDTFRVSEPRSITVYCQEIVSKCLFYEDEMMSFWWPEISLIFSEKRNLANFKGKQRLSILNCVNTLISIKVHDIILQTLYFILDIFKLKSEHLKSAPFFVRLKVHPTGSHAVILCDPSVEEFQEAFLKIFDQINQVLTNIPTMQCWIEEDSSKSKLKVSVTEFWMDTLKSDLKECIMEYYEEITNLCDTYFQRFEYILSEKTFCEVQDFLRKEQKFVDVCEKLKFYLERKAEVGNLSNQKEMPLICIDLSFLKTQLIALHDNLINQLRAAACGMLRSLKEGLCSEFKALKNTLLTDPESAKEMVVLIDLYDRLLANEFQDLLDRVKV</sequence>
<dbReference type="PANTHER" id="PTHR22878:SF70">
    <property type="entry name" value="DYNEIN HEAVY CHAIN 2, AXONEMAL"/>
    <property type="match status" value="1"/>
</dbReference>
<dbReference type="GO" id="GO:0045505">
    <property type="term" value="F:dynein intermediate chain binding"/>
    <property type="evidence" value="ECO:0007669"/>
    <property type="project" value="InterPro"/>
</dbReference>
<gene>
    <name evidence="1" type="primary">DNAH12_1</name>
    <name evidence="1" type="ORF">AVEN_31129_1</name>
</gene>
<dbReference type="InterPro" id="IPR026983">
    <property type="entry name" value="DHC"/>
</dbReference>
<name>A0A4Y2KKG0_ARAVE</name>
<dbReference type="GO" id="GO:0051959">
    <property type="term" value="F:dynein light intermediate chain binding"/>
    <property type="evidence" value="ECO:0007669"/>
    <property type="project" value="InterPro"/>
</dbReference>
<protein>
    <submittedName>
        <fullName evidence="1">Dynein heavy chain 12, axonemal</fullName>
    </submittedName>
</protein>
<dbReference type="PANTHER" id="PTHR22878">
    <property type="entry name" value="DYNEIN HEAVY CHAIN 6, AXONEMAL-LIKE-RELATED"/>
    <property type="match status" value="1"/>
</dbReference>
<organism evidence="1 2">
    <name type="scientific">Araneus ventricosus</name>
    <name type="common">Orbweaver spider</name>
    <name type="synonym">Epeira ventricosa</name>
    <dbReference type="NCBI Taxonomy" id="182803"/>
    <lineage>
        <taxon>Eukaryota</taxon>
        <taxon>Metazoa</taxon>
        <taxon>Ecdysozoa</taxon>
        <taxon>Arthropoda</taxon>
        <taxon>Chelicerata</taxon>
        <taxon>Arachnida</taxon>
        <taxon>Araneae</taxon>
        <taxon>Araneomorphae</taxon>
        <taxon>Entelegynae</taxon>
        <taxon>Araneoidea</taxon>
        <taxon>Araneidae</taxon>
        <taxon>Araneus</taxon>
    </lineage>
</organism>
<reference evidence="1 2" key="1">
    <citation type="journal article" date="2019" name="Sci. Rep.">
        <title>Orb-weaving spider Araneus ventricosus genome elucidates the spidroin gene catalogue.</title>
        <authorList>
            <person name="Kono N."/>
            <person name="Nakamura H."/>
            <person name="Ohtoshi R."/>
            <person name="Moran D.A.P."/>
            <person name="Shinohara A."/>
            <person name="Yoshida Y."/>
            <person name="Fujiwara M."/>
            <person name="Mori M."/>
            <person name="Tomita M."/>
            <person name="Arakawa K."/>
        </authorList>
    </citation>
    <scope>NUCLEOTIDE SEQUENCE [LARGE SCALE GENOMIC DNA]</scope>
</reference>
<proteinExistence type="predicted"/>
<keyword evidence="2" id="KW-1185">Reference proteome</keyword>
<dbReference type="Proteomes" id="UP000499080">
    <property type="component" value="Unassembled WGS sequence"/>
</dbReference>
<dbReference type="GO" id="GO:0030286">
    <property type="term" value="C:dynein complex"/>
    <property type="evidence" value="ECO:0007669"/>
    <property type="project" value="InterPro"/>
</dbReference>
<accession>A0A4Y2KKG0</accession>
<dbReference type="OrthoDB" id="6431017at2759"/>
<dbReference type="EMBL" id="BGPR01004740">
    <property type="protein sequence ID" value="GBN02835.1"/>
    <property type="molecule type" value="Genomic_DNA"/>
</dbReference>
<evidence type="ECO:0000313" key="2">
    <source>
        <dbReference type="Proteomes" id="UP000499080"/>
    </source>
</evidence>
<dbReference type="AlphaFoldDB" id="A0A4Y2KKG0"/>
<dbReference type="GO" id="GO:0007018">
    <property type="term" value="P:microtubule-based movement"/>
    <property type="evidence" value="ECO:0007669"/>
    <property type="project" value="InterPro"/>
</dbReference>
<comment type="caution">
    <text evidence="1">The sequence shown here is derived from an EMBL/GenBank/DDBJ whole genome shotgun (WGS) entry which is preliminary data.</text>
</comment>